<name>A0A914W0Q8_9BILA</name>
<dbReference type="PANTHER" id="PTHR47969">
    <property type="entry name" value="CHROMOSOME-ASSOCIATED KINESIN KIF4A-RELATED"/>
    <property type="match status" value="1"/>
</dbReference>
<evidence type="ECO:0000313" key="17">
    <source>
        <dbReference type="Proteomes" id="UP000887566"/>
    </source>
</evidence>
<evidence type="ECO:0000256" key="14">
    <source>
        <dbReference type="SAM" id="MobiDB-lite"/>
    </source>
</evidence>
<dbReference type="GO" id="GO:0005929">
    <property type="term" value="C:cilium"/>
    <property type="evidence" value="ECO:0007669"/>
    <property type="project" value="UniProtKB-ARBA"/>
</dbReference>
<dbReference type="Gene3D" id="3.40.850.10">
    <property type="entry name" value="Kinesin motor domain"/>
    <property type="match status" value="1"/>
</dbReference>
<dbReference type="GO" id="GO:0003777">
    <property type="term" value="F:microtubule motor activity"/>
    <property type="evidence" value="ECO:0007669"/>
    <property type="project" value="InterPro"/>
</dbReference>
<feature type="region of interest" description="Disordered" evidence="14">
    <location>
        <begin position="663"/>
        <end position="684"/>
    </location>
</feature>
<evidence type="ECO:0000256" key="8">
    <source>
        <dbReference type="ARBA" id="ARBA00022989"/>
    </source>
</evidence>
<dbReference type="GO" id="GO:0007018">
    <property type="term" value="P:microtubule-based movement"/>
    <property type="evidence" value="ECO:0007669"/>
    <property type="project" value="InterPro"/>
</dbReference>
<dbReference type="InterPro" id="IPR027417">
    <property type="entry name" value="P-loop_NTPase"/>
</dbReference>
<feature type="transmembrane region" description="Helical" evidence="15">
    <location>
        <begin position="146"/>
        <end position="173"/>
    </location>
</feature>
<evidence type="ECO:0000256" key="5">
    <source>
        <dbReference type="ARBA" id="ARBA00022701"/>
    </source>
</evidence>
<dbReference type="SMART" id="SM00724">
    <property type="entry name" value="TLC"/>
    <property type="match status" value="1"/>
</dbReference>
<dbReference type="GO" id="GO:0008017">
    <property type="term" value="F:microtubule binding"/>
    <property type="evidence" value="ECO:0007669"/>
    <property type="project" value="InterPro"/>
</dbReference>
<dbReference type="Proteomes" id="UP000887566">
    <property type="component" value="Unplaced"/>
</dbReference>
<dbReference type="GO" id="GO:0016020">
    <property type="term" value="C:membrane"/>
    <property type="evidence" value="ECO:0007669"/>
    <property type="project" value="UniProtKB-SubCell"/>
</dbReference>
<evidence type="ECO:0000256" key="12">
    <source>
        <dbReference type="ARBA" id="ARBA00023212"/>
    </source>
</evidence>
<evidence type="ECO:0000259" key="16">
    <source>
        <dbReference type="PROSITE" id="PS50067"/>
    </source>
</evidence>
<keyword evidence="12" id="KW-0206">Cytoskeleton</keyword>
<dbReference type="SUPFAM" id="SSF52540">
    <property type="entry name" value="P-loop containing nucleoside triphosphate hydrolases"/>
    <property type="match status" value="1"/>
</dbReference>
<dbReference type="AlphaFoldDB" id="A0A914W0Q8"/>
<keyword evidence="8 15" id="KW-1133">Transmembrane helix</keyword>
<evidence type="ECO:0000256" key="7">
    <source>
        <dbReference type="ARBA" id="ARBA00022840"/>
    </source>
</evidence>
<sequence length="1009" mass="115098">MRYPQVEDLKYTVYYGVLMLLIRLVFETFIVIPIGHALRFSSKRQSLLSKIGDHLCFGFAKKTKTKRVLECSFRFAFYTIAFLYGLVILWNEPWLSDVKQCWTDYPHHNLTTPLWWYYILETAFYWSLIFSSVFDIKRSDFRELMIHHVVTISLLSISWTINMVRVGTLILLSHDLSDVLLEGGKLVRYGKKYVMATNVVFVLFLPRFARYSVTSLSRRRLLPPPPPPPRTSNRAMAESVKVICRCRPLNKRETDLSCKVAVQMDNSRGQVALINPEDTKGPPKSFTFDGVYFVDSTAEQIYNDIVYPLVENVLEGYNGTVFAYGQTGSGKTFSMQGDDLTPSQRGIIPRTFEHIFEATATTDNSKFLVHGSYLEIYNEEVRDLLGKDKNQKLEIKEHTEKGVYVAGLSMHVCHNKRDCDELMKHGFNNRHVGATLMNKDSSRSHSIFTIYIEMMEERADGDHIKIGKLHLVDLAGSERQAKTGATGDRFKEATKINLSLSALGNVISALVDGKSKHIPYRDSKLTRLLQDSLGGNTKTIMVACISPADNNYDESLSTLRYANRAKNIKNKPKINEDPKDALLREFQDEINRLKMLVGTGGAPPPVAAPAPTFDIEAERAKLRAEFEQHMTELQQQYHNEKQSKAKLQEDLETLKVEYDQANKKMEQEAKRQPAAPHSSPRNGADIDAVEAKKRLEQLQKQFVGGEQANNAALKEKRMRKRREAEKKMERLAAVLSKAEADDDPLIHVYKSTQEKLDAVSKKLQQEQRNRKALENETHDLQTEFERDRLDYLETIRKQDQQIKLLQQIIDKVQPCLRRDSNYFNIEKIKKEAIWNEDHERWILPEVSVNRTTLPNAGGLIMPGGRLPNQIGGLSPRQMNGYNGLFDEEDDLRLKQRLEQSKAENLANNYFKPLRANNVMQKTQADRSRQIGNLSNFPKQHTNFDALISGVIYTNDIYERPQSVGNSGEALRKPQRLEALNGGSGSLPVTAYRKTANNTKKAILIGRDGI</sequence>
<evidence type="ECO:0000256" key="2">
    <source>
        <dbReference type="ARBA" id="ARBA00004245"/>
    </source>
</evidence>
<keyword evidence="17" id="KW-1185">Reference proteome</keyword>
<dbReference type="PROSITE" id="PS50067">
    <property type="entry name" value="KINESIN_MOTOR_2"/>
    <property type="match status" value="1"/>
</dbReference>
<evidence type="ECO:0000256" key="13">
    <source>
        <dbReference type="PROSITE-ProRule" id="PRU00283"/>
    </source>
</evidence>
<keyword evidence="11 13" id="KW-0505">Motor protein</keyword>
<keyword evidence="10 15" id="KW-0472">Membrane</keyword>
<dbReference type="Pfam" id="PF00225">
    <property type="entry name" value="Kinesin"/>
    <property type="match status" value="1"/>
</dbReference>
<evidence type="ECO:0000256" key="10">
    <source>
        <dbReference type="ARBA" id="ARBA00023136"/>
    </source>
</evidence>
<feature type="transmembrane region" description="Helical" evidence="15">
    <location>
        <begin position="115"/>
        <end position="134"/>
    </location>
</feature>
<dbReference type="PANTHER" id="PTHR47969:SF21">
    <property type="entry name" value="KINESIN-LIKE PROTEIN"/>
    <property type="match status" value="1"/>
</dbReference>
<accession>A0A914W0Q8</accession>
<evidence type="ECO:0000256" key="11">
    <source>
        <dbReference type="ARBA" id="ARBA00023175"/>
    </source>
</evidence>
<proteinExistence type="inferred from homology"/>
<evidence type="ECO:0000256" key="15">
    <source>
        <dbReference type="SAM" id="Phobius"/>
    </source>
</evidence>
<comment type="similarity">
    <text evidence="13">Belongs to the TRAFAC class myosin-kinesin ATPase superfamily. Kinesin family.</text>
</comment>
<keyword evidence="5" id="KW-0493">Microtubule</keyword>
<dbReference type="InterPro" id="IPR001752">
    <property type="entry name" value="Kinesin_motor_dom"/>
</dbReference>
<dbReference type="InterPro" id="IPR027640">
    <property type="entry name" value="Kinesin-like_fam"/>
</dbReference>
<evidence type="ECO:0000256" key="3">
    <source>
        <dbReference type="ARBA" id="ARBA00022490"/>
    </source>
</evidence>
<protein>
    <submittedName>
        <fullName evidence="18">Kinesin motor domain-containing protein</fullName>
    </submittedName>
</protein>
<reference evidence="18" key="1">
    <citation type="submission" date="2022-11" db="UniProtKB">
        <authorList>
            <consortium name="WormBaseParasite"/>
        </authorList>
    </citation>
    <scope>IDENTIFICATION</scope>
</reference>
<dbReference type="WBParaSite" id="PSAMB.scaffold2982size20206.g19979.t1">
    <property type="protein sequence ID" value="PSAMB.scaffold2982size20206.g19979.t1"/>
    <property type="gene ID" value="PSAMB.scaffold2982size20206.g19979"/>
</dbReference>
<keyword evidence="3" id="KW-0963">Cytoplasm</keyword>
<keyword evidence="9" id="KW-0175">Coiled coil</keyword>
<dbReference type="GO" id="GO:0005874">
    <property type="term" value="C:microtubule"/>
    <property type="evidence" value="ECO:0007669"/>
    <property type="project" value="UniProtKB-KW"/>
</dbReference>
<feature type="binding site" evidence="13">
    <location>
        <begin position="325"/>
        <end position="332"/>
    </location>
    <ligand>
        <name>ATP</name>
        <dbReference type="ChEBI" id="CHEBI:30616"/>
    </ligand>
</feature>
<dbReference type="InterPro" id="IPR036961">
    <property type="entry name" value="Kinesin_motor_dom_sf"/>
</dbReference>
<dbReference type="GO" id="GO:0005524">
    <property type="term" value="F:ATP binding"/>
    <property type="evidence" value="ECO:0007669"/>
    <property type="project" value="UniProtKB-UniRule"/>
</dbReference>
<keyword evidence="4 15" id="KW-0812">Transmembrane</keyword>
<dbReference type="Pfam" id="PF03798">
    <property type="entry name" value="TRAM_LAG1_CLN8"/>
    <property type="match status" value="1"/>
</dbReference>
<organism evidence="17 18">
    <name type="scientific">Plectus sambesii</name>
    <dbReference type="NCBI Taxonomy" id="2011161"/>
    <lineage>
        <taxon>Eukaryota</taxon>
        <taxon>Metazoa</taxon>
        <taxon>Ecdysozoa</taxon>
        <taxon>Nematoda</taxon>
        <taxon>Chromadorea</taxon>
        <taxon>Plectida</taxon>
        <taxon>Plectina</taxon>
        <taxon>Plectoidea</taxon>
        <taxon>Plectidae</taxon>
        <taxon>Plectus</taxon>
    </lineage>
</organism>
<dbReference type="PRINTS" id="PR00380">
    <property type="entry name" value="KINESINHEAVY"/>
</dbReference>
<evidence type="ECO:0000256" key="1">
    <source>
        <dbReference type="ARBA" id="ARBA00004141"/>
    </source>
</evidence>
<feature type="transmembrane region" description="Helical" evidence="15">
    <location>
        <begin position="71"/>
        <end position="90"/>
    </location>
</feature>
<evidence type="ECO:0000313" key="18">
    <source>
        <dbReference type="WBParaSite" id="PSAMB.scaffold2982size20206.g19979.t1"/>
    </source>
</evidence>
<keyword evidence="7 13" id="KW-0067">ATP-binding</keyword>
<dbReference type="FunFam" id="3.40.850.10:FF:000029">
    <property type="entry name" value="Kinesin-like protein KIF17"/>
    <property type="match status" value="1"/>
</dbReference>
<keyword evidence="6 13" id="KW-0547">Nucleotide-binding</keyword>
<evidence type="ECO:0000256" key="4">
    <source>
        <dbReference type="ARBA" id="ARBA00022692"/>
    </source>
</evidence>
<dbReference type="PROSITE" id="PS00411">
    <property type="entry name" value="KINESIN_MOTOR_1"/>
    <property type="match status" value="1"/>
</dbReference>
<comment type="subcellular location">
    <subcellularLocation>
        <location evidence="2">Cytoplasm</location>
        <location evidence="2">Cytoskeleton</location>
    </subcellularLocation>
    <subcellularLocation>
        <location evidence="1">Membrane</location>
        <topology evidence="1">Multi-pass membrane protein</topology>
    </subcellularLocation>
</comment>
<evidence type="ECO:0000256" key="9">
    <source>
        <dbReference type="ARBA" id="ARBA00023054"/>
    </source>
</evidence>
<dbReference type="SMART" id="SM00129">
    <property type="entry name" value="KISc"/>
    <property type="match status" value="1"/>
</dbReference>
<evidence type="ECO:0000256" key="6">
    <source>
        <dbReference type="ARBA" id="ARBA00022741"/>
    </source>
</evidence>
<feature type="transmembrane region" description="Helical" evidence="15">
    <location>
        <begin position="12"/>
        <end position="34"/>
    </location>
</feature>
<dbReference type="InterPro" id="IPR019821">
    <property type="entry name" value="Kinesin_motor_CS"/>
</dbReference>
<dbReference type="InterPro" id="IPR006634">
    <property type="entry name" value="TLC-dom"/>
</dbReference>
<feature type="domain" description="Kinesin motor" evidence="16">
    <location>
        <begin position="239"/>
        <end position="568"/>
    </location>
</feature>